<evidence type="ECO:0000313" key="5">
    <source>
        <dbReference type="EMBL" id="AJA50652.1"/>
    </source>
</evidence>
<sequence>MISLLIIGNSQWDLQKFENLTKNSTNSNIKLIDLNEIQHNINILLESNNPSDIKEYINNIFKSYMSILDSINVRILCLSIILIIISSLKEKNKNFNISLYNDELFGKSLFDLETSENNCNLIDNLLSFIDQYFLNKTDNKCSMIGNQIKKFIEENYLNNITVNIIADKFNYSPNYISYIFKNIFQKNISDYIMELKILKSKEMLMDINNKIYDISQRLGFSSTSYFCNVFKKYTSLTPKEYRLKQVLNSGGDSFNPSEF</sequence>
<reference evidence="6 7" key="3">
    <citation type="journal article" name="Genome Announc.">
        <title>Improved Draft Genome Sequence of Clostridium pasteurianum Strain ATCC 6013 (DSM 525) Using a Hybrid Next-Generation Sequencing Approach.</title>
        <authorList>
            <person name="Pyne M.E."/>
            <person name="Utturkar S."/>
            <person name="Brown S.D."/>
            <person name="Moo-Young M."/>
            <person name="Chung D.A."/>
            <person name="Chou C.P."/>
        </authorList>
    </citation>
    <scope>NUCLEOTIDE SEQUENCE [LARGE SCALE GENOMIC DNA]</scope>
    <source>
        <strain evidence="6 7">ATCC 6013</strain>
    </source>
</reference>
<dbReference type="PATRIC" id="fig|1262449.3.peg.461"/>
<dbReference type="PANTHER" id="PTHR43280">
    <property type="entry name" value="ARAC-FAMILY TRANSCRIPTIONAL REGULATOR"/>
    <property type="match status" value="1"/>
</dbReference>
<dbReference type="GO" id="GO:0043565">
    <property type="term" value="F:sequence-specific DNA binding"/>
    <property type="evidence" value="ECO:0007669"/>
    <property type="project" value="InterPro"/>
</dbReference>
<dbReference type="GO" id="GO:0003700">
    <property type="term" value="F:DNA-binding transcription factor activity"/>
    <property type="evidence" value="ECO:0007669"/>
    <property type="project" value="InterPro"/>
</dbReference>
<dbReference type="KEGG" id="cpat:CLPA_c05640"/>
<evidence type="ECO:0000259" key="4">
    <source>
        <dbReference type="PROSITE" id="PS01124"/>
    </source>
</evidence>
<evidence type="ECO:0000256" key="2">
    <source>
        <dbReference type="ARBA" id="ARBA00023125"/>
    </source>
</evidence>
<dbReference type="GeneID" id="93072791"/>
<dbReference type="EMBL" id="CP009268">
    <property type="protein sequence ID" value="AJA50652.1"/>
    <property type="molecule type" value="Genomic_DNA"/>
</dbReference>
<dbReference type="Proteomes" id="UP000028042">
    <property type="component" value="Unassembled WGS sequence"/>
</dbReference>
<dbReference type="PRINTS" id="PR00032">
    <property type="entry name" value="HTHARAC"/>
</dbReference>
<keyword evidence="1" id="KW-0805">Transcription regulation</keyword>
<dbReference type="RefSeq" id="WP_004455266.1">
    <property type="nucleotide sequence ID" value="NZ_ANZB01000001.1"/>
</dbReference>
<dbReference type="EMBL" id="JPGY02000001">
    <property type="protein sequence ID" value="KRU13336.1"/>
    <property type="molecule type" value="Genomic_DNA"/>
</dbReference>
<keyword evidence="2" id="KW-0238">DNA-binding</keyword>
<reference evidence="5 8" key="1">
    <citation type="journal article" date="2015" name="Genome Announc.">
        <title>Complete Genome Sequence of the Nitrogen-Fixing and Solvent-Producing Clostridium pasteurianum DSM 525.</title>
        <authorList>
            <person name="Poehlein A."/>
            <person name="Grosse-Honebrink A."/>
            <person name="Zhang Y."/>
            <person name="Minton N.P."/>
            <person name="Daniel R."/>
        </authorList>
    </citation>
    <scope>NUCLEOTIDE SEQUENCE [LARGE SCALE GENOMIC DNA]</scope>
    <source>
        <strain evidence="5">DSM 525</strain>
        <strain evidence="8">DSM 525 / ATCC 6013</strain>
    </source>
</reference>
<dbReference type="KEGG" id="cpae:CPAST_c05640"/>
<organism evidence="5 8">
    <name type="scientific">Clostridium pasteurianum DSM 525 = ATCC 6013</name>
    <dbReference type="NCBI Taxonomy" id="1262449"/>
    <lineage>
        <taxon>Bacteria</taxon>
        <taxon>Bacillati</taxon>
        <taxon>Bacillota</taxon>
        <taxon>Clostridia</taxon>
        <taxon>Eubacteriales</taxon>
        <taxon>Clostridiaceae</taxon>
        <taxon>Clostridium</taxon>
    </lineage>
</organism>
<gene>
    <name evidence="5" type="ORF">CLPA_c05640</name>
    <name evidence="6" type="ORF">CP6013_02584</name>
</gene>
<evidence type="ECO:0000256" key="1">
    <source>
        <dbReference type="ARBA" id="ARBA00023015"/>
    </source>
</evidence>
<accession>A0A0H3J023</accession>
<name>A0A0H3J023_CLOPA</name>
<dbReference type="Pfam" id="PF12833">
    <property type="entry name" value="HTH_18"/>
    <property type="match status" value="1"/>
</dbReference>
<dbReference type="Proteomes" id="UP000030905">
    <property type="component" value="Chromosome"/>
</dbReference>
<keyword evidence="8" id="KW-1185">Reference proteome</keyword>
<dbReference type="InterPro" id="IPR018062">
    <property type="entry name" value="HTH_AraC-typ_CS"/>
</dbReference>
<protein>
    <submittedName>
        <fullName evidence="5">AraC family transcriptional regulator</fullName>
    </submittedName>
    <submittedName>
        <fullName evidence="6">Transcriptional regulator with only HTH domain, AraC family</fullName>
    </submittedName>
</protein>
<dbReference type="SMART" id="SM00342">
    <property type="entry name" value="HTH_ARAC"/>
    <property type="match status" value="1"/>
</dbReference>
<dbReference type="PROSITE" id="PS01124">
    <property type="entry name" value="HTH_ARAC_FAMILY_2"/>
    <property type="match status" value="1"/>
</dbReference>
<dbReference type="InterPro" id="IPR018060">
    <property type="entry name" value="HTH_AraC"/>
</dbReference>
<dbReference type="eggNOG" id="COG2207">
    <property type="taxonomic scope" value="Bacteria"/>
</dbReference>
<dbReference type="Gene3D" id="1.10.10.60">
    <property type="entry name" value="Homeodomain-like"/>
    <property type="match status" value="2"/>
</dbReference>
<dbReference type="PANTHER" id="PTHR43280:SF2">
    <property type="entry name" value="HTH-TYPE TRANSCRIPTIONAL REGULATOR EXSA"/>
    <property type="match status" value="1"/>
</dbReference>
<feature type="domain" description="HTH araC/xylS-type" evidence="4">
    <location>
        <begin position="146"/>
        <end position="244"/>
    </location>
</feature>
<evidence type="ECO:0000313" key="7">
    <source>
        <dbReference type="Proteomes" id="UP000028042"/>
    </source>
</evidence>
<dbReference type="SUPFAM" id="SSF46689">
    <property type="entry name" value="Homeodomain-like"/>
    <property type="match status" value="2"/>
</dbReference>
<keyword evidence="3" id="KW-0804">Transcription</keyword>
<dbReference type="InterPro" id="IPR020449">
    <property type="entry name" value="Tscrpt_reg_AraC-type_HTH"/>
</dbReference>
<dbReference type="PROSITE" id="PS00041">
    <property type="entry name" value="HTH_ARAC_FAMILY_1"/>
    <property type="match status" value="1"/>
</dbReference>
<dbReference type="InterPro" id="IPR009057">
    <property type="entry name" value="Homeodomain-like_sf"/>
</dbReference>
<dbReference type="AlphaFoldDB" id="A0A0H3J023"/>
<evidence type="ECO:0000313" key="8">
    <source>
        <dbReference type="Proteomes" id="UP000030905"/>
    </source>
</evidence>
<proteinExistence type="predicted"/>
<evidence type="ECO:0000313" key="6">
    <source>
        <dbReference type="EMBL" id="KRU13336.1"/>
    </source>
</evidence>
<evidence type="ECO:0000256" key="3">
    <source>
        <dbReference type="ARBA" id="ARBA00023163"/>
    </source>
</evidence>
<reference evidence="6" key="2">
    <citation type="submission" date="2015-10" db="EMBL/GenBank/DDBJ databases">
        <title>Improved Draft Genome Sequence of Clostridium pasteurianum Strain ATCC 6013 (DSM 525) Using a Hybrid Next-Generation Sequencing Approach.</title>
        <authorList>
            <person name="Pyne M.E."/>
            <person name="Utturkar S.M."/>
            <person name="Brown S.D."/>
            <person name="Moo-Young M."/>
            <person name="Chung D.A."/>
            <person name="Chou P.C."/>
        </authorList>
    </citation>
    <scope>NUCLEOTIDE SEQUENCE</scope>
    <source>
        <strain evidence="6">ATCC 6013</strain>
    </source>
</reference>